<dbReference type="EMBL" id="MSFK01000005">
    <property type="protein sequence ID" value="PWY93867.1"/>
    <property type="molecule type" value="Genomic_DNA"/>
</dbReference>
<dbReference type="PANTHER" id="PTHR46411">
    <property type="entry name" value="FAMILY ATPASE, PUTATIVE-RELATED"/>
    <property type="match status" value="1"/>
</dbReference>
<dbReference type="PANTHER" id="PTHR46411:SF3">
    <property type="entry name" value="AAA+ ATPASE DOMAIN-CONTAINING PROTEIN"/>
    <property type="match status" value="1"/>
</dbReference>
<dbReference type="InterPro" id="IPR003593">
    <property type="entry name" value="AAA+_ATPase"/>
</dbReference>
<feature type="region of interest" description="Disordered" evidence="1">
    <location>
        <begin position="25"/>
        <end position="46"/>
    </location>
</feature>
<keyword evidence="3" id="KW-0378">Hydrolase</keyword>
<dbReference type="GO" id="GO:0016887">
    <property type="term" value="F:ATP hydrolysis activity"/>
    <property type="evidence" value="ECO:0007669"/>
    <property type="project" value="InterPro"/>
</dbReference>
<dbReference type="OrthoDB" id="10042665at2759"/>
<dbReference type="STRING" id="1450535.A0A317X8F3"/>
<evidence type="ECO:0000256" key="1">
    <source>
        <dbReference type="SAM" id="MobiDB-lite"/>
    </source>
</evidence>
<dbReference type="Proteomes" id="UP000246702">
    <property type="component" value="Unassembled WGS sequence"/>
</dbReference>
<dbReference type="Pfam" id="PF22942">
    <property type="entry name" value="DUF7025"/>
    <property type="match status" value="1"/>
</dbReference>
<sequence length="595" mass="67226">MADATSADYAPAGSICQACHLYETSPDKSSRTSWTKTPPTDLVGPAENSESGQYALLVRNVKCYSGRKNLEIHSIVVQSGHLKRVLADVMRGYPRLTMELERVEFASPFEPFVHRWKKFTKARDTESDEAVKAHIDLLYNILEGELHDVISRKNDLVRNGVMTYDSLWTIFEPHQAVFSIVNGRRRIFKMESSEVDPFSRTFVIAATYVDFDGTKFGHMPHHLFIPYYEGTKPIMSLSVFPLVYHGDQALIRKDLISRGKLWSEYKGHHYKQYEGLALTKGTNGYNVKSRIIIDAEAYKTFNPSDSLAVSGNISDKLTDNHLLIAAPVLRGYSLKDKRWLEFFIDGVSDIVWNARAFDSLVLPHGHHDLKELILAFAQTQSSNLDVFDDVIQGKGRGVVMLLSGSPGVGKTLTAESVAEVMQVPLYVLSAGDLGTSASRVEENMKPVLRMVPKWGAILLLDEADVFMQARDQSDLQRNELVCVFLRLLEYYEGILFLTSNRAETIDRAFESRIHISLRYPDLNANSRRQIWIQLLGDSVKLRFSEQQLDELAGHNLNGRQIKNVLKTASLLARRQEMVLCHGHIQTVLRVRAAHS</sequence>
<dbReference type="InterPro" id="IPR027417">
    <property type="entry name" value="P-loop_NTPase"/>
</dbReference>
<dbReference type="AlphaFoldDB" id="A0A317X8F3"/>
<dbReference type="GeneID" id="37113136"/>
<evidence type="ECO:0000313" key="4">
    <source>
        <dbReference type="Proteomes" id="UP000246702"/>
    </source>
</evidence>
<evidence type="ECO:0000313" key="3">
    <source>
        <dbReference type="EMBL" id="PWY93867.1"/>
    </source>
</evidence>
<protein>
    <submittedName>
        <fullName evidence="3">P-loop containing nucleoside triphosphate hydrolase protein</fullName>
    </submittedName>
</protein>
<dbReference type="GO" id="GO:0005524">
    <property type="term" value="F:ATP binding"/>
    <property type="evidence" value="ECO:0007669"/>
    <property type="project" value="InterPro"/>
</dbReference>
<gene>
    <name evidence="3" type="ORF">BO94DRAFT_531860</name>
</gene>
<organism evidence="3 4">
    <name type="scientific">Aspergillus sclerotioniger CBS 115572</name>
    <dbReference type="NCBI Taxonomy" id="1450535"/>
    <lineage>
        <taxon>Eukaryota</taxon>
        <taxon>Fungi</taxon>
        <taxon>Dikarya</taxon>
        <taxon>Ascomycota</taxon>
        <taxon>Pezizomycotina</taxon>
        <taxon>Eurotiomycetes</taxon>
        <taxon>Eurotiomycetidae</taxon>
        <taxon>Eurotiales</taxon>
        <taxon>Aspergillaceae</taxon>
        <taxon>Aspergillus</taxon>
        <taxon>Aspergillus subgen. Circumdati</taxon>
    </lineage>
</organism>
<name>A0A317X8F3_9EURO</name>
<dbReference type="RefSeq" id="XP_025470628.1">
    <property type="nucleotide sequence ID" value="XM_025610993.1"/>
</dbReference>
<comment type="caution">
    <text evidence="3">The sequence shown here is derived from an EMBL/GenBank/DDBJ whole genome shotgun (WGS) entry which is preliminary data.</text>
</comment>
<evidence type="ECO:0000259" key="2">
    <source>
        <dbReference type="SMART" id="SM00382"/>
    </source>
</evidence>
<dbReference type="SMART" id="SM00382">
    <property type="entry name" value="AAA"/>
    <property type="match status" value="1"/>
</dbReference>
<dbReference type="InterPro" id="IPR054289">
    <property type="entry name" value="DUF7025"/>
</dbReference>
<dbReference type="Gene3D" id="3.40.50.300">
    <property type="entry name" value="P-loop containing nucleotide triphosphate hydrolases"/>
    <property type="match status" value="1"/>
</dbReference>
<accession>A0A317X8F3</accession>
<reference evidence="3 4" key="1">
    <citation type="submission" date="2016-12" db="EMBL/GenBank/DDBJ databases">
        <title>The genomes of Aspergillus section Nigri reveals drivers in fungal speciation.</title>
        <authorList>
            <consortium name="DOE Joint Genome Institute"/>
            <person name="Vesth T.C."/>
            <person name="Nybo J."/>
            <person name="Theobald S."/>
            <person name="Brandl J."/>
            <person name="Frisvad J.C."/>
            <person name="Nielsen K.F."/>
            <person name="Lyhne E.K."/>
            <person name="Kogle M.E."/>
            <person name="Kuo A."/>
            <person name="Riley R."/>
            <person name="Clum A."/>
            <person name="Nolan M."/>
            <person name="Lipzen A."/>
            <person name="Salamov A."/>
            <person name="Henrissat B."/>
            <person name="Wiebenga A."/>
            <person name="De Vries R.P."/>
            <person name="Grigoriev I.V."/>
            <person name="Mortensen U.H."/>
            <person name="Andersen M.R."/>
            <person name="Baker S.E."/>
        </authorList>
    </citation>
    <scope>NUCLEOTIDE SEQUENCE [LARGE SCALE GENOMIC DNA]</scope>
    <source>
        <strain evidence="3 4">CBS 115572</strain>
    </source>
</reference>
<dbReference type="InterPro" id="IPR003959">
    <property type="entry name" value="ATPase_AAA_core"/>
</dbReference>
<dbReference type="Pfam" id="PF00004">
    <property type="entry name" value="AAA"/>
    <property type="match status" value="1"/>
</dbReference>
<feature type="domain" description="AAA+ ATPase" evidence="2">
    <location>
        <begin position="396"/>
        <end position="521"/>
    </location>
</feature>
<proteinExistence type="predicted"/>
<keyword evidence="4" id="KW-1185">Reference proteome</keyword>
<dbReference type="SUPFAM" id="SSF52540">
    <property type="entry name" value="P-loop containing nucleoside triphosphate hydrolases"/>
    <property type="match status" value="1"/>
</dbReference>